<accession>A0A8H3WWT0</accession>
<protein>
    <submittedName>
        <fullName evidence="1">Uncharacterized protein</fullName>
    </submittedName>
</protein>
<proteinExistence type="predicted"/>
<organism evidence="1 2">
    <name type="scientific">Gigaspora margarita</name>
    <dbReference type="NCBI Taxonomy" id="4874"/>
    <lineage>
        <taxon>Eukaryota</taxon>
        <taxon>Fungi</taxon>
        <taxon>Fungi incertae sedis</taxon>
        <taxon>Mucoromycota</taxon>
        <taxon>Glomeromycotina</taxon>
        <taxon>Glomeromycetes</taxon>
        <taxon>Diversisporales</taxon>
        <taxon>Gigasporaceae</taxon>
        <taxon>Gigaspora</taxon>
    </lineage>
</organism>
<dbReference type="OrthoDB" id="2379409at2759"/>
<comment type="caution">
    <text evidence="1">The sequence shown here is derived from an EMBL/GenBank/DDBJ whole genome shotgun (WGS) entry which is preliminary data.</text>
</comment>
<dbReference type="Proteomes" id="UP000439903">
    <property type="component" value="Unassembled WGS sequence"/>
</dbReference>
<keyword evidence="2" id="KW-1185">Reference proteome</keyword>
<evidence type="ECO:0000313" key="2">
    <source>
        <dbReference type="Proteomes" id="UP000439903"/>
    </source>
</evidence>
<dbReference type="EMBL" id="WTPW01002774">
    <property type="protein sequence ID" value="KAF0366325.1"/>
    <property type="molecule type" value="Genomic_DNA"/>
</dbReference>
<evidence type="ECO:0000313" key="1">
    <source>
        <dbReference type="EMBL" id="KAF0366325.1"/>
    </source>
</evidence>
<dbReference type="AlphaFoldDB" id="A0A8H3WWT0"/>
<reference evidence="1 2" key="1">
    <citation type="journal article" date="2019" name="Environ. Microbiol.">
        <title>At the nexus of three kingdoms: the genome of the mycorrhizal fungus Gigaspora margarita provides insights into plant, endobacterial and fungal interactions.</title>
        <authorList>
            <person name="Venice F."/>
            <person name="Ghignone S."/>
            <person name="Salvioli di Fossalunga A."/>
            <person name="Amselem J."/>
            <person name="Novero M."/>
            <person name="Xianan X."/>
            <person name="Sedzielewska Toro K."/>
            <person name="Morin E."/>
            <person name="Lipzen A."/>
            <person name="Grigoriev I.V."/>
            <person name="Henrissat B."/>
            <person name="Martin F.M."/>
            <person name="Bonfante P."/>
        </authorList>
    </citation>
    <scope>NUCLEOTIDE SEQUENCE [LARGE SCALE GENOMIC DNA]</scope>
    <source>
        <strain evidence="1 2">BEG34</strain>
    </source>
</reference>
<sequence>MVYFLRDLGEQSFEQLKNYIETICLVNNASISYYYEQQCQNCWYSGIGLMTCDNLKNKFEGYYDVDVCHNNITDRCPPNLWDANNLCDSGYYFCGPKESITDAFCFLYAFQAVKLYLNVTYTIADRSVVNAIAIADFGTKINEENSDRMNIILRWEKVPFIFGNIR</sequence>
<name>A0A8H3WWT0_GIGMA</name>
<gene>
    <name evidence="1" type="ORF">F8M41_013627</name>
</gene>